<keyword evidence="2" id="KW-1185">Reference proteome</keyword>
<reference evidence="1 2" key="1">
    <citation type="submission" date="2014-06" db="EMBL/GenBank/DDBJ databases">
        <title>Evolutionary Origins and Diversification of the Mycorrhizal Mutualists.</title>
        <authorList>
            <consortium name="DOE Joint Genome Institute"/>
            <consortium name="Mycorrhizal Genomics Consortium"/>
            <person name="Kohler A."/>
            <person name="Kuo A."/>
            <person name="Nagy L.G."/>
            <person name="Floudas D."/>
            <person name="Copeland A."/>
            <person name="Barry K.W."/>
            <person name="Cichocki N."/>
            <person name="Veneault-Fourrey C."/>
            <person name="LaButti K."/>
            <person name="Lindquist E.A."/>
            <person name="Lipzen A."/>
            <person name="Lundell T."/>
            <person name="Morin E."/>
            <person name="Murat C."/>
            <person name="Riley R."/>
            <person name="Ohm R."/>
            <person name="Sun H."/>
            <person name="Tunlid A."/>
            <person name="Henrissat B."/>
            <person name="Grigoriev I.V."/>
            <person name="Hibbett D.S."/>
            <person name="Martin F."/>
        </authorList>
    </citation>
    <scope>NUCLEOTIDE SEQUENCE [LARGE SCALE GENOMIC DNA]</scope>
    <source>
        <strain evidence="1 2">SS14</strain>
    </source>
</reference>
<sequence>MLLIQSNDPSWMADIVRNYNKNHSGVPHNLHTEGVFVNVDDADIWYWVKNTLQTIFSTTGKWSQIVAGHWKRNDSMFLCEPKPASEEGFFSQTPVNVADLRNHISYSDSLVPRGDECKLTDELTHDLYMDNLK</sequence>
<evidence type="ECO:0000313" key="2">
    <source>
        <dbReference type="Proteomes" id="UP000054279"/>
    </source>
</evidence>
<name>A0A0C9W5T5_SPHS4</name>
<gene>
    <name evidence="1" type="ORF">M422DRAFT_248395</name>
</gene>
<evidence type="ECO:0000313" key="1">
    <source>
        <dbReference type="EMBL" id="KIJ47821.1"/>
    </source>
</evidence>
<dbReference type="AlphaFoldDB" id="A0A0C9W5T5"/>
<accession>A0A0C9W5T5</accession>
<dbReference type="HOGENOM" id="CLU_1908029_0_0_1"/>
<dbReference type="Proteomes" id="UP000054279">
    <property type="component" value="Unassembled WGS sequence"/>
</dbReference>
<dbReference type="EMBL" id="KN837100">
    <property type="protein sequence ID" value="KIJ47821.1"/>
    <property type="molecule type" value="Genomic_DNA"/>
</dbReference>
<protein>
    <submittedName>
        <fullName evidence="1">Uncharacterized protein</fullName>
    </submittedName>
</protein>
<proteinExistence type="predicted"/>
<organism evidence="1 2">
    <name type="scientific">Sphaerobolus stellatus (strain SS14)</name>
    <dbReference type="NCBI Taxonomy" id="990650"/>
    <lineage>
        <taxon>Eukaryota</taxon>
        <taxon>Fungi</taxon>
        <taxon>Dikarya</taxon>
        <taxon>Basidiomycota</taxon>
        <taxon>Agaricomycotina</taxon>
        <taxon>Agaricomycetes</taxon>
        <taxon>Phallomycetidae</taxon>
        <taxon>Geastrales</taxon>
        <taxon>Sphaerobolaceae</taxon>
        <taxon>Sphaerobolus</taxon>
    </lineage>
</organism>